<dbReference type="PANTHER" id="PTHR22954:SF3">
    <property type="entry name" value="PROTEIN CBG08539"/>
    <property type="match status" value="1"/>
</dbReference>
<evidence type="ECO:0000313" key="2">
    <source>
        <dbReference type="RefSeq" id="XP_014487620.1"/>
    </source>
</evidence>
<name>A0A6P3Y9K8_DINQU</name>
<dbReference type="Proteomes" id="UP000515204">
    <property type="component" value="Unplaced"/>
</dbReference>
<evidence type="ECO:0000313" key="1">
    <source>
        <dbReference type="Proteomes" id="UP000515204"/>
    </source>
</evidence>
<feature type="non-terminal residue" evidence="2">
    <location>
        <position position="211"/>
    </location>
</feature>
<proteinExistence type="predicted"/>
<dbReference type="GeneID" id="106751272"/>
<dbReference type="OrthoDB" id="7696997at2759"/>
<dbReference type="PANTHER" id="PTHR22954">
    <property type="entry name" value="RETROVIRAL PROTEASE-RELATED"/>
    <property type="match status" value="1"/>
</dbReference>
<dbReference type="AlphaFoldDB" id="A0A6P3Y9K8"/>
<protein>
    <submittedName>
        <fullName evidence="2">Uncharacterized protein LOC106751272</fullName>
    </submittedName>
</protein>
<sequence length="211" mass="24211">MSRETESLIRAQAELHGRISCAYDNLKKLVAPKITRGAIESRLKLSMQALSDNTSRTTTSAVETAAPKSTLPRIQLSTFSGRFEDWPPFRDLFTSISIKDRTLSAVERLHYLKTNVKGNADSLIRCFSTTTENFQRAWDTLSGHYENRRLLLNSYYNSFLSLPRMKNESVEDLRRIFHGMTAAVGSLEGLLNLWRKTPFNDPRNYYHGWTK</sequence>
<dbReference type="Pfam" id="PF03564">
    <property type="entry name" value="DUF1759"/>
    <property type="match status" value="1"/>
</dbReference>
<reference evidence="2" key="1">
    <citation type="submission" date="2025-08" db="UniProtKB">
        <authorList>
            <consortium name="RefSeq"/>
        </authorList>
    </citation>
    <scope>IDENTIFICATION</scope>
</reference>
<accession>A0A6P3Y9K8</accession>
<dbReference type="RefSeq" id="XP_014487620.1">
    <property type="nucleotide sequence ID" value="XM_014632134.1"/>
</dbReference>
<dbReference type="InterPro" id="IPR005312">
    <property type="entry name" value="DUF1759"/>
</dbReference>
<gene>
    <name evidence="2" type="primary">LOC106751272</name>
</gene>
<dbReference type="KEGG" id="dqu:106751272"/>
<keyword evidence="1" id="KW-1185">Reference proteome</keyword>
<organism evidence="1 2">
    <name type="scientific">Dinoponera quadriceps</name>
    <name type="common">South American ant</name>
    <dbReference type="NCBI Taxonomy" id="609295"/>
    <lineage>
        <taxon>Eukaryota</taxon>
        <taxon>Metazoa</taxon>
        <taxon>Ecdysozoa</taxon>
        <taxon>Arthropoda</taxon>
        <taxon>Hexapoda</taxon>
        <taxon>Insecta</taxon>
        <taxon>Pterygota</taxon>
        <taxon>Neoptera</taxon>
        <taxon>Endopterygota</taxon>
        <taxon>Hymenoptera</taxon>
        <taxon>Apocrita</taxon>
        <taxon>Aculeata</taxon>
        <taxon>Formicoidea</taxon>
        <taxon>Formicidae</taxon>
        <taxon>Ponerinae</taxon>
        <taxon>Ponerini</taxon>
        <taxon>Dinoponera</taxon>
    </lineage>
</organism>